<dbReference type="EMBL" id="KV005677">
    <property type="protein sequence ID" value="KZV33788.1"/>
    <property type="molecule type" value="Genomic_DNA"/>
</dbReference>
<keyword evidence="2" id="KW-1185">Reference proteome</keyword>
<sequence>MSSDFFWKCGVIKELGIVEFRCVGTRRSDQTKRFAKIVQQQVTVAKSMRVNTTVACDWLNVEFQSLRLILVAIGSRRANTRVIKESPRVDYCGNQQREFFVNMLIYSSGNQQLEFLTHLLVYAPAGLLMYRLVLMT</sequence>
<dbReference type="Proteomes" id="UP000250235">
    <property type="component" value="Unassembled WGS sequence"/>
</dbReference>
<name>A0A2Z7BNV3_9LAMI</name>
<accession>A0A2Z7BNV3</accession>
<reference evidence="1 2" key="1">
    <citation type="journal article" date="2015" name="Proc. Natl. Acad. Sci. U.S.A.">
        <title>The resurrection genome of Boea hygrometrica: A blueprint for survival of dehydration.</title>
        <authorList>
            <person name="Xiao L."/>
            <person name="Yang G."/>
            <person name="Zhang L."/>
            <person name="Yang X."/>
            <person name="Zhao S."/>
            <person name="Ji Z."/>
            <person name="Zhou Q."/>
            <person name="Hu M."/>
            <person name="Wang Y."/>
            <person name="Chen M."/>
            <person name="Xu Y."/>
            <person name="Jin H."/>
            <person name="Xiao X."/>
            <person name="Hu G."/>
            <person name="Bao F."/>
            <person name="Hu Y."/>
            <person name="Wan P."/>
            <person name="Li L."/>
            <person name="Deng X."/>
            <person name="Kuang T."/>
            <person name="Xiang C."/>
            <person name="Zhu J.K."/>
            <person name="Oliver M.J."/>
            <person name="He Y."/>
        </authorList>
    </citation>
    <scope>NUCLEOTIDE SEQUENCE [LARGE SCALE GENOMIC DNA]</scope>
    <source>
        <strain evidence="2">cv. XS01</strain>
    </source>
</reference>
<dbReference type="AlphaFoldDB" id="A0A2Z7BNV3"/>
<evidence type="ECO:0000313" key="1">
    <source>
        <dbReference type="EMBL" id="KZV33788.1"/>
    </source>
</evidence>
<organism evidence="1 2">
    <name type="scientific">Dorcoceras hygrometricum</name>
    <dbReference type="NCBI Taxonomy" id="472368"/>
    <lineage>
        <taxon>Eukaryota</taxon>
        <taxon>Viridiplantae</taxon>
        <taxon>Streptophyta</taxon>
        <taxon>Embryophyta</taxon>
        <taxon>Tracheophyta</taxon>
        <taxon>Spermatophyta</taxon>
        <taxon>Magnoliopsida</taxon>
        <taxon>eudicotyledons</taxon>
        <taxon>Gunneridae</taxon>
        <taxon>Pentapetalae</taxon>
        <taxon>asterids</taxon>
        <taxon>lamiids</taxon>
        <taxon>Lamiales</taxon>
        <taxon>Gesneriaceae</taxon>
        <taxon>Didymocarpoideae</taxon>
        <taxon>Trichosporeae</taxon>
        <taxon>Loxocarpinae</taxon>
        <taxon>Dorcoceras</taxon>
    </lineage>
</organism>
<gene>
    <name evidence="1" type="ORF">F511_10708</name>
</gene>
<proteinExistence type="predicted"/>
<evidence type="ECO:0000313" key="2">
    <source>
        <dbReference type="Proteomes" id="UP000250235"/>
    </source>
</evidence>
<protein>
    <submittedName>
        <fullName evidence="1">Uncharacterized protein</fullName>
    </submittedName>
</protein>